<name>A0ABY7WN17_9SPHI</name>
<dbReference type="SUPFAM" id="SSF47598">
    <property type="entry name" value="Ribbon-helix-helix"/>
    <property type="match status" value="1"/>
</dbReference>
<reference evidence="1 2" key="1">
    <citation type="submission" date="2023-02" db="EMBL/GenBank/DDBJ databases">
        <title>Genome sequence of Sphingobacterium sp. KACC 22765.</title>
        <authorList>
            <person name="Kim S."/>
            <person name="Heo J."/>
            <person name="Kwon S.-W."/>
        </authorList>
    </citation>
    <scope>NUCLEOTIDE SEQUENCE [LARGE SCALE GENOMIC DNA]</scope>
    <source>
        <strain evidence="1 2">KACC 22765</strain>
    </source>
</reference>
<sequence>MKKNFVVRIDEAMYKKLEAWAHDEFRSVNGQIEYLINQGLIKTGRSKERGFKDDVADQDARIDEE</sequence>
<dbReference type="InterPro" id="IPR013321">
    <property type="entry name" value="Arc_rbn_hlx_hlx"/>
</dbReference>
<accession>A0ABY7WN17</accession>
<evidence type="ECO:0000313" key="1">
    <source>
        <dbReference type="EMBL" id="WDF70583.1"/>
    </source>
</evidence>
<organism evidence="1 2">
    <name type="scientific">Sphingobacterium oryzagri</name>
    <dbReference type="NCBI Taxonomy" id="3025669"/>
    <lineage>
        <taxon>Bacteria</taxon>
        <taxon>Pseudomonadati</taxon>
        <taxon>Bacteroidota</taxon>
        <taxon>Sphingobacteriia</taxon>
        <taxon>Sphingobacteriales</taxon>
        <taxon>Sphingobacteriaceae</taxon>
        <taxon>Sphingobacterium</taxon>
    </lineage>
</organism>
<dbReference type="Proteomes" id="UP001221558">
    <property type="component" value="Chromosome"/>
</dbReference>
<gene>
    <name evidence="1" type="ORF">PQ465_09460</name>
</gene>
<dbReference type="InterPro" id="IPR021831">
    <property type="entry name" value="ParD-like"/>
</dbReference>
<keyword evidence="2" id="KW-1185">Reference proteome</keyword>
<dbReference type="Gene3D" id="1.10.1220.10">
    <property type="entry name" value="Met repressor-like"/>
    <property type="match status" value="1"/>
</dbReference>
<evidence type="ECO:0000313" key="2">
    <source>
        <dbReference type="Proteomes" id="UP001221558"/>
    </source>
</evidence>
<dbReference type="Pfam" id="PF11903">
    <property type="entry name" value="ParD_like"/>
    <property type="match status" value="1"/>
</dbReference>
<proteinExistence type="predicted"/>
<dbReference type="EMBL" id="CP117880">
    <property type="protein sequence ID" value="WDF70583.1"/>
    <property type="molecule type" value="Genomic_DNA"/>
</dbReference>
<dbReference type="RefSeq" id="WP_274269288.1">
    <property type="nucleotide sequence ID" value="NZ_CP117880.1"/>
</dbReference>
<dbReference type="InterPro" id="IPR010985">
    <property type="entry name" value="Ribbon_hlx_hlx"/>
</dbReference>
<protein>
    <submittedName>
        <fullName evidence="1">Arc family DNA binding domain-containing protein</fullName>
    </submittedName>
</protein>